<dbReference type="GO" id="GO:0016740">
    <property type="term" value="F:transferase activity"/>
    <property type="evidence" value="ECO:0007669"/>
    <property type="project" value="UniProtKB-KW"/>
</dbReference>
<comment type="function">
    <text evidence="12">Involved in the synthesis of glucuronoxylan hemicellulose in secondary cell walls.</text>
</comment>
<keyword evidence="5 12" id="KW-0735">Signal-anchor</keyword>
<keyword evidence="4 12" id="KW-0812">Transmembrane</keyword>
<keyword evidence="14" id="KW-1185">Reference proteome</keyword>
<dbReference type="PANTHER" id="PTHR10896:SF20">
    <property type="entry name" value="BETA-1,4-XYLOSYLTRANSFERASE IRX9L-RELATED"/>
    <property type="match status" value="1"/>
</dbReference>
<dbReference type="Pfam" id="PF03360">
    <property type="entry name" value="Glyco_transf_43"/>
    <property type="match status" value="1"/>
</dbReference>
<evidence type="ECO:0000256" key="4">
    <source>
        <dbReference type="ARBA" id="ARBA00022692"/>
    </source>
</evidence>
<gene>
    <name evidence="13" type="ORF">ACH5RR_041175</name>
</gene>
<comment type="caution">
    <text evidence="13">The sequence shown here is derived from an EMBL/GenBank/DDBJ whole genome shotgun (WGS) entry which is preliminary data.</text>
</comment>
<proteinExistence type="inferred from homology"/>
<evidence type="ECO:0000313" key="14">
    <source>
        <dbReference type="Proteomes" id="UP001630127"/>
    </source>
</evidence>
<dbReference type="InterPro" id="IPR029044">
    <property type="entry name" value="Nucleotide-diphossugar_trans"/>
</dbReference>
<dbReference type="PANTHER" id="PTHR10896">
    <property type="entry name" value="GALACTOSYLGALACTOSYLXYLOSYLPROTEIN 3-BETA-GLUCURONOSYLTRANSFERASE BETA-1,3-GLUCURONYLTRANSFERASE"/>
    <property type="match status" value="1"/>
</dbReference>
<evidence type="ECO:0000256" key="3">
    <source>
        <dbReference type="ARBA" id="ARBA00022679"/>
    </source>
</evidence>
<evidence type="ECO:0000313" key="13">
    <source>
        <dbReference type="EMBL" id="KAL3498443.1"/>
    </source>
</evidence>
<organism evidence="13 14">
    <name type="scientific">Cinchona calisaya</name>
    <dbReference type="NCBI Taxonomy" id="153742"/>
    <lineage>
        <taxon>Eukaryota</taxon>
        <taxon>Viridiplantae</taxon>
        <taxon>Streptophyta</taxon>
        <taxon>Embryophyta</taxon>
        <taxon>Tracheophyta</taxon>
        <taxon>Spermatophyta</taxon>
        <taxon>Magnoliopsida</taxon>
        <taxon>eudicotyledons</taxon>
        <taxon>Gunneridae</taxon>
        <taxon>Pentapetalae</taxon>
        <taxon>asterids</taxon>
        <taxon>lamiids</taxon>
        <taxon>Gentianales</taxon>
        <taxon>Rubiaceae</taxon>
        <taxon>Cinchonoideae</taxon>
        <taxon>Cinchoneae</taxon>
        <taxon>Cinchona</taxon>
    </lineage>
</organism>
<feature type="transmembrane region" description="Helical" evidence="12">
    <location>
        <begin position="89"/>
        <end position="108"/>
    </location>
</feature>
<dbReference type="GO" id="GO:0071555">
    <property type="term" value="P:cell wall organization"/>
    <property type="evidence" value="ECO:0007669"/>
    <property type="project" value="UniProtKB-KW"/>
</dbReference>
<evidence type="ECO:0000256" key="11">
    <source>
        <dbReference type="PIRSR" id="PIRSR605027-4"/>
    </source>
</evidence>
<evidence type="ECO:0000256" key="2">
    <source>
        <dbReference type="ARBA" id="ARBA00007706"/>
    </source>
</evidence>
<evidence type="ECO:0000256" key="6">
    <source>
        <dbReference type="ARBA" id="ARBA00022989"/>
    </source>
</evidence>
<comment type="similarity">
    <text evidence="2 12">Belongs to the glycosyltransferase 43 family.</text>
</comment>
<protein>
    <recommendedName>
        <fullName evidence="12">Glycosyltransferases</fullName>
        <ecNumber evidence="12">2.4.-.-</ecNumber>
    </recommendedName>
</protein>
<dbReference type="InterPro" id="IPR005027">
    <property type="entry name" value="Glyco_trans_43"/>
</dbReference>
<dbReference type="Proteomes" id="UP001630127">
    <property type="component" value="Unassembled WGS sequence"/>
</dbReference>
<dbReference type="SUPFAM" id="SSF53448">
    <property type="entry name" value="Nucleotide-diphospho-sugar transferases"/>
    <property type="match status" value="1"/>
</dbReference>
<evidence type="ECO:0000256" key="12">
    <source>
        <dbReference type="RuleBase" id="RU363127"/>
    </source>
</evidence>
<reference evidence="13 14" key="1">
    <citation type="submission" date="2024-11" db="EMBL/GenBank/DDBJ databases">
        <title>A near-complete genome assembly of Cinchona calisaya.</title>
        <authorList>
            <person name="Lian D.C."/>
            <person name="Zhao X.W."/>
            <person name="Wei L."/>
        </authorList>
    </citation>
    <scope>NUCLEOTIDE SEQUENCE [LARGE SCALE GENOMIC DNA]</scope>
    <source>
        <tissue evidence="13">Nenye</tissue>
    </source>
</reference>
<dbReference type="CDD" id="cd00218">
    <property type="entry name" value="GlcAT-I"/>
    <property type="match status" value="1"/>
</dbReference>
<dbReference type="EC" id="2.4.-.-" evidence="12"/>
<evidence type="ECO:0000256" key="1">
    <source>
        <dbReference type="ARBA" id="ARBA00004323"/>
    </source>
</evidence>
<keyword evidence="10 12" id="KW-0961">Cell wall biogenesis/degradation</keyword>
<comment type="subcellular location">
    <subcellularLocation>
        <location evidence="1 12">Golgi apparatus membrane</location>
        <topology evidence="1 12">Single-pass type II membrane protein</topology>
    </subcellularLocation>
</comment>
<dbReference type="Gene3D" id="3.90.550.10">
    <property type="entry name" value="Spore Coat Polysaccharide Biosynthesis Protein SpsA, Chain A"/>
    <property type="match status" value="1"/>
</dbReference>
<accession>A0ABD2XU77</accession>
<evidence type="ECO:0000256" key="5">
    <source>
        <dbReference type="ARBA" id="ARBA00022968"/>
    </source>
</evidence>
<keyword evidence="3 12" id="KW-0808">Transferase</keyword>
<dbReference type="GO" id="GO:0000139">
    <property type="term" value="C:Golgi membrane"/>
    <property type="evidence" value="ECO:0007669"/>
    <property type="project" value="UniProtKB-SubCell"/>
</dbReference>
<evidence type="ECO:0000256" key="8">
    <source>
        <dbReference type="ARBA" id="ARBA00023136"/>
    </source>
</evidence>
<keyword evidence="9" id="KW-0325">Glycoprotein</keyword>
<dbReference type="EMBL" id="JBJUIK010000017">
    <property type="protein sequence ID" value="KAL3498443.1"/>
    <property type="molecule type" value="Genomic_DNA"/>
</dbReference>
<keyword evidence="8 12" id="KW-0472">Membrane</keyword>
<evidence type="ECO:0000256" key="7">
    <source>
        <dbReference type="ARBA" id="ARBA00023034"/>
    </source>
</evidence>
<dbReference type="AlphaFoldDB" id="A0ABD2XU77"/>
<sequence length="474" mass="55069">MVSFRRTLSLPRHGRLVNEEANKMSSPLSKPSSYDLSYHPQTGGLFPRSFSSLDYALYKIQTLFLSFCPKRYSRPLERLKSKGNSWRRALLHFFVCFFLGIFVGLTPFGSPTFSMHLIAKHQAFSFEMLQQVDRIRFYDLSRNVTPNPEGTIHELKDGILISSQNNQSYNQEANMSFDKLLIVATPIHARSFQAYYLNRLAQTLKLVRPPLLWIIVEMKSQSVEIAKLLRNSGVMYRHLICKDIVTEIEDRGMHLRNVALSHIEKHQIDGIVYFADDHNIYTIDLFDQMRQIRRFGTWKVAKLRERKTDFVIEGPICNGSQVMGWHTNDLTNKFQRFHVAVSGFAFHSTILWDPKRWHQSTLEPIRLLHTIKESFQVSMFVEQIVDDESQMQGKEKASKSSVLKKFIPDWSLTTNDLAGYMKNALEFLEYAFPPRDATIVEECLDQKFVARGALDLITGSVSYHNLLIRWEEDR</sequence>
<evidence type="ECO:0000256" key="9">
    <source>
        <dbReference type="ARBA" id="ARBA00023180"/>
    </source>
</evidence>
<keyword evidence="6 12" id="KW-1133">Transmembrane helix</keyword>
<name>A0ABD2XU77_9GENT</name>
<keyword evidence="7 12" id="KW-0333">Golgi apparatus</keyword>
<feature type="site" description="Interaction with galactose moiety of substrate glycoprotein" evidence="11">
    <location>
        <position position="313"/>
    </location>
</feature>
<evidence type="ECO:0000256" key="10">
    <source>
        <dbReference type="ARBA" id="ARBA00023316"/>
    </source>
</evidence>